<proteinExistence type="predicted"/>
<dbReference type="SUPFAM" id="SSF53850">
    <property type="entry name" value="Periplasmic binding protein-like II"/>
    <property type="match status" value="1"/>
</dbReference>
<dbReference type="InterPro" id="IPR006059">
    <property type="entry name" value="SBP"/>
</dbReference>
<evidence type="ECO:0000256" key="1">
    <source>
        <dbReference type="SAM" id="MobiDB-lite"/>
    </source>
</evidence>
<dbReference type="Proteomes" id="UP001157091">
    <property type="component" value="Unassembled WGS sequence"/>
</dbReference>
<evidence type="ECO:0000313" key="3">
    <source>
        <dbReference type="Proteomes" id="UP001157091"/>
    </source>
</evidence>
<dbReference type="Pfam" id="PF13416">
    <property type="entry name" value="SBP_bac_8"/>
    <property type="match status" value="1"/>
</dbReference>
<accession>A0ABQ6HZS8</accession>
<feature type="region of interest" description="Disordered" evidence="1">
    <location>
        <begin position="190"/>
        <end position="254"/>
    </location>
</feature>
<comment type="caution">
    <text evidence="2">The sequence shown here is derived from an EMBL/GenBank/DDBJ whole genome shotgun (WGS) entry which is preliminary data.</text>
</comment>
<evidence type="ECO:0000313" key="2">
    <source>
        <dbReference type="EMBL" id="GMA23995.1"/>
    </source>
</evidence>
<organism evidence="2 3">
    <name type="scientific">Luteimicrobium album</name>
    <dbReference type="NCBI Taxonomy" id="1054550"/>
    <lineage>
        <taxon>Bacteria</taxon>
        <taxon>Bacillati</taxon>
        <taxon>Actinomycetota</taxon>
        <taxon>Actinomycetes</taxon>
        <taxon>Micrococcales</taxon>
        <taxon>Luteimicrobium</taxon>
    </lineage>
</organism>
<dbReference type="EMBL" id="BSUK01000001">
    <property type="protein sequence ID" value="GMA23995.1"/>
    <property type="molecule type" value="Genomic_DNA"/>
</dbReference>
<reference evidence="3" key="1">
    <citation type="journal article" date="2019" name="Int. J. Syst. Evol. Microbiol.">
        <title>The Global Catalogue of Microorganisms (GCM) 10K type strain sequencing project: providing services to taxonomists for standard genome sequencing and annotation.</title>
        <authorList>
            <consortium name="The Broad Institute Genomics Platform"/>
            <consortium name="The Broad Institute Genome Sequencing Center for Infectious Disease"/>
            <person name="Wu L."/>
            <person name="Ma J."/>
        </authorList>
    </citation>
    <scope>NUCLEOTIDE SEQUENCE [LARGE SCALE GENOMIC DNA]</scope>
    <source>
        <strain evidence="3">NBRC 106348</strain>
    </source>
</reference>
<dbReference type="PANTHER" id="PTHR43649:SF12">
    <property type="entry name" value="DIACETYLCHITOBIOSE BINDING PROTEIN DASA"/>
    <property type="match status" value="1"/>
</dbReference>
<dbReference type="PANTHER" id="PTHR43649">
    <property type="entry name" value="ARABINOSE-BINDING PROTEIN-RELATED"/>
    <property type="match status" value="1"/>
</dbReference>
<feature type="compositionally biased region" description="Low complexity" evidence="1">
    <location>
        <begin position="226"/>
        <end position="242"/>
    </location>
</feature>
<name>A0ABQ6HZS8_9MICO</name>
<feature type="compositionally biased region" description="Low complexity" evidence="1">
    <location>
        <begin position="197"/>
        <end position="219"/>
    </location>
</feature>
<evidence type="ECO:0008006" key="4">
    <source>
        <dbReference type="Google" id="ProtNLM"/>
    </source>
</evidence>
<gene>
    <name evidence="2" type="ORF">GCM10025864_17540</name>
</gene>
<dbReference type="InterPro" id="IPR050490">
    <property type="entry name" value="Bact_solute-bd_prot1"/>
</dbReference>
<dbReference type="Gene3D" id="3.40.190.10">
    <property type="entry name" value="Periplasmic binding protein-like II"/>
    <property type="match status" value="1"/>
</dbReference>
<protein>
    <recommendedName>
        <fullName evidence="4">Extracellular solute-binding protein</fullName>
    </recommendedName>
</protein>
<keyword evidence="3" id="KW-1185">Reference proteome</keyword>
<dbReference type="RefSeq" id="WP_284292890.1">
    <property type="nucleotide sequence ID" value="NZ_BSUK01000001.1"/>
</dbReference>
<sequence length="254" mass="26467">MDYDNLSPKLSAALAAGTAPDVFGNGPAAVADLVTNDRIEDLTPYVDKLSQSDRDDLGAALPGGQVGGKQYLVPLQMQGQLLAYDKADFKAAGLDPDNPPTTWEGIRDAAAKLTKRDSSGKITRSGILLATDPIGRQQSFATLLASAGGTQLNDDGTTAFNSPQGTAALDYYTSLYRGWDGNKPVATGIGVTYSANPPRSSRSSSTLRQSPTSTSTASSRSRRPTRSSTSASSSRRSSPTASRARHSVAPVPAS</sequence>